<evidence type="ECO:0000256" key="8">
    <source>
        <dbReference type="ARBA" id="ARBA00023239"/>
    </source>
</evidence>
<dbReference type="PANTHER" id="PTHR22854:SF2">
    <property type="entry name" value="INDOLE-3-GLYCEROL-PHOSPHATE SYNTHASE"/>
    <property type="match status" value="1"/>
</dbReference>
<dbReference type="InterPro" id="IPR045186">
    <property type="entry name" value="Indole-3-glycerol_P_synth"/>
</dbReference>
<dbReference type="CDD" id="cd00331">
    <property type="entry name" value="IGPS"/>
    <property type="match status" value="1"/>
</dbReference>
<keyword evidence="4" id="KW-0028">Amino-acid biosynthesis</keyword>
<dbReference type="NCBIfam" id="NF001377">
    <property type="entry name" value="PRK00278.2-4"/>
    <property type="match status" value="1"/>
</dbReference>
<comment type="caution">
    <text evidence="10">The sequence shown here is derived from an EMBL/GenBank/DDBJ whole genome shotgun (WGS) entry which is preliminary data.</text>
</comment>
<dbReference type="InterPro" id="IPR013785">
    <property type="entry name" value="Aldolase_TIM"/>
</dbReference>
<keyword evidence="6" id="KW-0822">Tryptophan biosynthesis</keyword>
<dbReference type="SUPFAM" id="SSF51366">
    <property type="entry name" value="Ribulose-phoshate binding barrel"/>
    <property type="match status" value="1"/>
</dbReference>
<name>A0A644W0S8_9ZZZZ</name>
<evidence type="ECO:0000256" key="2">
    <source>
        <dbReference type="ARBA" id="ARBA00004696"/>
    </source>
</evidence>
<dbReference type="InterPro" id="IPR013798">
    <property type="entry name" value="Indole-3-glycerol_P_synth_dom"/>
</dbReference>
<feature type="domain" description="Indole-3-glycerol phosphate synthase" evidence="9">
    <location>
        <begin position="2"/>
        <end position="249"/>
    </location>
</feature>
<dbReference type="GO" id="GO:0004425">
    <property type="term" value="F:indole-3-glycerol-phosphate synthase activity"/>
    <property type="evidence" value="ECO:0007669"/>
    <property type="project" value="UniProtKB-EC"/>
</dbReference>
<dbReference type="PANTHER" id="PTHR22854">
    <property type="entry name" value="TRYPTOPHAN BIOSYNTHESIS PROTEIN"/>
    <property type="match status" value="1"/>
</dbReference>
<keyword evidence="8 10" id="KW-0456">Lyase</keyword>
<dbReference type="InterPro" id="IPR011060">
    <property type="entry name" value="RibuloseP-bd_barrel"/>
</dbReference>
<comment type="pathway">
    <text evidence="2">Amino-acid biosynthesis; L-tryptophan biosynthesis; L-tryptophan from chorismate: step 4/5.</text>
</comment>
<dbReference type="Pfam" id="PF00218">
    <property type="entry name" value="IGPS"/>
    <property type="match status" value="1"/>
</dbReference>
<dbReference type="EMBL" id="VSSQ01000550">
    <property type="protein sequence ID" value="MPL97345.1"/>
    <property type="molecule type" value="Genomic_DNA"/>
</dbReference>
<evidence type="ECO:0000313" key="10">
    <source>
        <dbReference type="EMBL" id="MPL97345.1"/>
    </source>
</evidence>
<dbReference type="UniPathway" id="UPA00035">
    <property type="reaction ID" value="UER00043"/>
</dbReference>
<comment type="catalytic activity">
    <reaction evidence="1">
        <text>1-(2-carboxyphenylamino)-1-deoxy-D-ribulose 5-phosphate + H(+) = (1S,2R)-1-C-(indol-3-yl)glycerol 3-phosphate + CO2 + H2O</text>
        <dbReference type="Rhea" id="RHEA:23476"/>
        <dbReference type="ChEBI" id="CHEBI:15377"/>
        <dbReference type="ChEBI" id="CHEBI:15378"/>
        <dbReference type="ChEBI" id="CHEBI:16526"/>
        <dbReference type="ChEBI" id="CHEBI:58613"/>
        <dbReference type="ChEBI" id="CHEBI:58866"/>
        <dbReference type="EC" id="4.1.1.48"/>
    </reaction>
</comment>
<gene>
    <name evidence="10" type="primary">trpC_11</name>
    <name evidence="10" type="ORF">SDC9_43535</name>
</gene>
<sequence>MLETIVAQKRIEVNQLKTMRPLVEWFNEIKQGGFAFGKALEAGWSLIAECKLTSPFKGSLCQGYSVLELAELYTMNGATALSVHTDRHFHGKLEDIGIVKNISSLPVLRKDFIVDKYQIYEARHAGADAILLIAAILTSRQLAEYLAIGHDLGLDCLVEVHTADELDMVHKTAAKLIGINNRDLRTFRTDIKNTFKLAEYFDPTKTYISESGIRRGYEAAQLKKLGVRGILVGEGLVTASDIPGRIRELAVHKERLQ</sequence>
<evidence type="ECO:0000259" key="9">
    <source>
        <dbReference type="Pfam" id="PF00218"/>
    </source>
</evidence>
<reference evidence="10" key="1">
    <citation type="submission" date="2019-08" db="EMBL/GenBank/DDBJ databases">
        <authorList>
            <person name="Kucharzyk K."/>
            <person name="Murdoch R.W."/>
            <person name="Higgins S."/>
            <person name="Loffler F."/>
        </authorList>
    </citation>
    <scope>NUCLEOTIDE SEQUENCE</scope>
</reference>
<evidence type="ECO:0000256" key="4">
    <source>
        <dbReference type="ARBA" id="ARBA00022605"/>
    </source>
</evidence>
<evidence type="ECO:0000256" key="5">
    <source>
        <dbReference type="ARBA" id="ARBA00022793"/>
    </source>
</evidence>
<evidence type="ECO:0000256" key="1">
    <source>
        <dbReference type="ARBA" id="ARBA00001633"/>
    </source>
</evidence>
<protein>
    <recommendedName>
        <fullName evidence="3">indole-3-glycerol-phosphate synthase</fullName>
        <ecNumber evidence="3">4.1.1.48</ecNumber>
    </recommendedName>
</protein>
<evidence type="ECO:0000256" key="7">
    <source>
        <dbReference type="ARBA" id="ARBA00023141"/>
    </source>
</evidence>
<evidence type="ECO:0000256" key="6">
    <source>
        <dbReference type="ARBA" id="ARBA00022822"/>
    </source>
</evidence>
<keyword evidence="5" id="KW-0210">Decarboxylase</keyword>
<dbReference type="Gene3D" id="3.20.20.70">
    <property type="entry name" value="Aldolase class I"/>
    <property type="match status" value="1"/>
</dbReference>
<accession>A0A644W0S8</accession>
<dbReference type="GO" id="GO:0004640">
    <property type="term" value="F:phosphoribosylanthranilate isomerase activity"/>
    <property type="evidence" value="ECO:0007669"/>
    <property type="project" value="TreeGrafter"/>
</dbReference>
<evidence type="ECO:0000256" key="3">
    <source>
        <dbReference type="ARBA" id="ARBA00012362"/>
    </source>
</evidence>
<proteinExistence type="predicted"/>
<dbReference type="EC" id="4.1.1.48" evidence="3"/>
<keyword evidence="7" id="KW-0057">Aromatic amino acid biosynthesis</keyword>
<dbReference type="AlphaFoldDB" id="A0A644W0S8"/>
<dbReference type="GO" id="GO:0000162">
    <property type="term" value="P:L-tryptophan biosynthetic process"/>
    <property type="evidence" value="ECO:0007669"/>
    <property type="project" value="UniProtKB-UniPathway"/>
</dbReference>
<organism evidence="10">
    <name type="scientific">bioreactor metagenome</name>
    <dbReference type="NCBI Taxonomy" id="1076179"/>
    <lineage>
        <taxon>unclassified sequences</taxon>
        <taxon>metagenomes</taxon>
        <taxon>ecological metagenomes</taxon>
    </lineage>
</organism>